<feature type="transmembrane region" description="Helical" evidence="1">
    <location>
        <begin position="20"/>
        <end position="44"/>
    </location>
</feature>
<evidence type="ECO:0000313" key="4">
    <source>
        <dbReference type="Proteomes" id="UP000182491"/>
    </source>
</evidence>
<proteinExistence type="predicted"/>
<dbReference type="Proteomes" id="UP000182491">
    <property type="component" value="Unassembled WGS sequence"/>
</dbReference>
<keyword evidence="1" id="KW-0472">Membrane</keyword>
<feature type="domain" description="VanZ-like" evidence="2">
    <location>
        <begin position="25"/>
        <end position="106"/>
    </location>
</feature>
<dbReference type="STRING" id="388950.GCA_001611675_01166"/>
<dbReference type="Pfam" id="PF04892">
    <property type="entry name" value="VanZ"/>
    <property type="match status" value="1"/>
</dbReference>
<dbReference type="EMBL" id="FPCA01000004">
    <property type="protein sequence ID" value="SFU94275.1"/>
    <property type="molecule type" value="Genomic_DNA"/>
</dbReference>
<evidence type="ECO:0000256" key="1">
    <source>
        <dbReference type="SAM" id="Phobius"/>
    </source>
</evidence>
<organism evidence="3 4">
    <name type="scientific">Pontibacter akesuensis</name>
    <dbReference type="NCBI Taxonomy" id="388950"/>
    <lineage>
        <taxon>Bacteria</taxon>
        <taxon>Pseudomonadati</taxon>
        <taxon>Bacteroidota</taxon>
        <taxon>Cytophagia</taxon>
        <taxon>Cytophagales</taxon>
        <taxon>Hymenobacteraceae</taxon>
        <taxon>Pontibacter</taxon>
    </lineage>
</organism>
<feature type="transmembrane region" description="Helical" evidence="1">
    <location>
        <begin position="56"/>
        <end position="77"/>
    </location>
</feature>
<evidence type="ECO:0000313" key="3">
    <source>
        <dbReference type="EMBL" id="SFU94275.1"/>
    </source>
</evidence>
<dbReference type="InterPro" id="IPR006976">
    <property type="entry name" value="VanZ-like"/>
</dbReference>
<protein>
    <submittedName>
        <fullName evidence="3">VanZ like family protein</fullName>
    </submittedName>
</protein>
<keyword evidence="4" id="KW-1185">Reference proteome</keyword>
<reference evidence="4" key="1">
    <citation type="submission" date="2016-10" db="EMBL/GenBank/DDBJ databases">
        <authorList>
            <person name="Varghese N."/>
        </authorList>
    </citation>
    <scope>NUCLEOTIDE SEQUENCE [LARGE SCALE GENOMIC DNA]</scope>
    <source>
        <strain evidence="4">DSM 18820</strain>
    </source>
</reference>
<keyword evidence="1" id="KW-0812">Transmembrane</keyword>
<feature type="transmembrane region" description="Helical" evidence="1">
    <location>
        <begin position="89"/>
        <end position="107"/>
    </location>
</feature>
<gene>
    <name evidence="3" type="ORF">SAMN04487941_3584</name>
</gene>
<dbReference type="PANTHER" id="PTHR28008">
    <property type="entry name" value="DOMAIN PROTEIN, PUTATIVE (AFU_ORTHOLOGUE AFUA_3G10980)-RELATED"/>
    <property type="match status" value="1"/>
</dbReference>
<keyword evidence="1" id="KW-1133">Transmembrane helix</keyword>
<name>A0A1I7KA90_9BACT</name>
<dbReference type="PANTHER" id="PTHR28008:SF1">
    <property type="entry name" value="DOMAIN PROTEIN, PUTATIVE (AFU_ORTHOLOGUE AFUA_3G10980)-RELATED"/>
    <property type="match status" value="1"/>
</dbReference>
<evidence type="ECO:0000259" key="2">
    <source>
        <dbReference type="Pfam" id="PF04892"/>
    </source>
</evidence>
<accession>A0A1I7KA90</accession>
<dbReference type="NCBIfam" id="NF037970">
    <property type="entry name" value="vanZ_1"/>
    <property type="match status" value="1"/>
</dbReference>
<sequence>MLVLTLLPSSSLPSVSGWNFFSIASMAHVFLFCVLTFLMIVGLSKQHSHPYLNRNAIRSSLLISTAFGIFIELLQHFLNIGREGDIFDVLSNTIGCLIGILVFKWIYTW</sequence>
<dbReference type="AlphaFoldDB" id="A0A1I7KA90"/>